<evidence type="ECO:0000313" key="3">
    <source>
        <dbReference type="Proteomes" id="UP000294843"/>
    </source>
</evidence>
<dbReference type="AlphaFoldDB" id="A0A4R6BWF6"/>
<feature type="compositionally biased region" description="Polar residues" evidence="1">
    <location>
        <begin position="130"/>
        <end position="143"/>
    </location>
</feature>
<dbReference type="InterPro" id="IPR007499">
    <property type="entry name" value="ERF_bacteria_virus"/>
</dbReference>
<dbReference type="RefSeq" id="WP_133452554.1">
    <property type="nucleotide sequence ID" value="NZ_SCWF01000015.1"/>
</dbReference>
<reference evidence="2 3" key="1">
    <citation type="submission" date="2019-01" db="EMBL/GenBank/DDBJ databases">
        <title>Draft genome sequences of the type strains of six Macrococcus species.</title>
        <authorList>
            <person name="Mazhar S."/>
            <person name="Altermann E."/>
            <person name="Hill C."/>
            <person name="Mcauliffe O."/>
        </authorList>
    </citation>
    <scope>NUCLEOTIDE SEQUENCE [LARGE SCALE GENOMIC DNA]</scope>
    <source>
        <strain evidence="2 3">ATCC 51825</strain>
    </source>
</reference>
<dbReference type="EMBL" id="SCWF01000015">
    <property type="protein sequence ID" value="TDM12689.1"/>
    <property type="molecule type" value="Genomic_DNA"/>
</dbReference>
<sequence>MNKSESIVELSKAMANFQAEVKQPLKDKNNPFFKSKYVPLESVVESITESAPKHGLSFTQWAQNDAQGRIGVATLLMHSSGEYIEYDPVFMNADKNTAQGAGALITYLKRYSLSAIFGITSDEDDDGNAASGNKQQVKQTPISQEKVGELKTAVISFAKDYGADEKSVLENLNIRDYTKLTMQAADEAIKTLNNWRNQS</sequence>
<dbReference type="GO" id="GO:0003677">
    <property type="term" value="F:DNA binding"/>
    <property type="evidence" value="ECO:0007669"/>
    <property type="project" value="UniProtKB-KW"/>
</dbReference>
<evidence type="ECO:0000313" key="2">
    <source>
        <dbReference type="EMBL" id="TDM12689.1"/>
    </source>
</evidence>
<dbReference type="Pfam" id="PF04404">
    <property type="entry name" value="ERF"/>
    <property type="match status" value="1"/>
</dbReference>
<feature type="region of interest" description="Disordered" evidence="1">
    <location>
        <begin position="124"/>
        <end position="143"/>
    </location>
</feature>
<evidence type="ECO:0000256" key="1">
    <source>
        <dbReference type="SAM" id="MobiDB-lite"/>
    </source>
</evidence>
<dbReference type="Proteomes" id="UP000294843">
    <property type="component" value="Unassembled WGS sequence"/>
</dbReference>
<accession>A0A4R6BWF6</accession>
<proteinExistence type="predicted"/>
<comment type="caution">
    <text evidence="2">The sequence shown here is derived from an EMBL/GenBank/DDBJ whole genome shotgun (WGS) entry which is preliminary data.</text>
</comment>
<keyword evidence="2" id="KW-0238">DNA-binding</keyword>
<dbReference type="OrthoDB" id="149299at2"/>
<organism evidence="2 3">
    <name type="scientific">Macrococcus bovicus</name>
    <dbReference type="NCBI Taxonomy" id="69968"/>
    <lineage>
        <taxon>Bacteria</taxon>
        <taxon>Bacillati</taxon>
        <taxon>Bacillota</taxon>
        <taxon>Bacilli</taxon>
        <taxon>Bacillales</taxon>
        <taxon>Staphylococcaceae</taxon>
        <taxon>Macrococcus</taxon>
    </lineage>
</organism>
<keyword evidence="3" id="KW-1185">Reference proteome</keyword>
<name>A0A4R6BWF6_9STAP</name>
<gene>
    <name evidence="2" type="ORF">ERX55_10565</name>
</gene>
<protein>
    <submittedName>
        <fullName evidence="2">Single-stranded DNA-binding protein</fullName>
    </submittedName>
</protein>